<feature type="chain" id="PRO_5037253691" description="Lipoprotein" evidence="1">
    <location>
        <begin position="24"/>
        <end position="329"/>
    </location>
</feature>
<protein>
    <recommendedName>
        <fullName evidence="4">Lipoprotein</fullName>
    </recommendedName>
</protein>
<dbReference type="PROSITE" id="PS51257">
    <property type="entry name" value="PROKAR_LIPOPROTEIN"/>
    <property type="match status" value="1"/>
</dbReference>
<accession>A0A919NE93</accession>
<evidence type="ECO:0000313" key="2">
    <source>
        <dbReference type="EMBL" id="GIF09125.1"/>
    </source>
</evidence>
<evidence type="ECO:0000256" key="1">
    <source>
        <dbReference type="SAM" id="SignalP"/>
    </source>
</evidence>
<dbReference type="AlphaFoldDB" id="A0A919NE93"/>
<feature type="signal peptide" evidence="1">
    <location>
        <begin position="1"/>
        <end position="23"/>
    </location>
</feature>
<organism evidence="2 3">
    <name type="scientific">Actinoplanes siamensis</name>
    <dbReference type="NCBI Taxonomy" id="1223317"/>
    <lineage>
        <taxon>Bacteria</taxon>
        <taxon>Bacillati</taxon>
        <taxon>Actinomycetota</taxon>
        <taxon>Actinomycetes</taxon>
        <taxon>Micromonosporales</taxon>
        <taxon>Micromonosporaceae</taxon>
        <taxon>Actinoplanes</taxon>
    </lineage>
</organism>
<sequence>MRVRGTAAATALLAVLAGGCARADSDIVGLAPAPVRSGPATPAIHDRWESCDSTAYGSAQNRINDGQDALTLPLLDDGFQPVSAIICGASIRERPGGGTELVAEEARADDLTTVLSTLRLSDEGPTAGVCTMEMPAVPWLALLDDDGRWIRPGVPVDACGKPRREFRTAFEKLATTTVKSRVVQQVVSDEAASSGCSQSWADMAWAMGGAENRHGTALAPLPERANVRRCVYDVPAAERGSAKPAGDFRSGGPLPATGWTAIRAEIEASAPSTATCSTPASSFAVLHLEPGGTIYIEADGCRRILLEPANGPSVYRLSSARLTSLAFDK</sequence>
<dbReference type="EMBL" id="BOMW01000076">
    <property type="protein sequence ID" value="GIF09125.1"/>
    <property type="molecule type" value="Genomic_DNA"/>
</dbReference>
<gene>
    <name evidence="2" type="ORF">Asi03nite_66630</name>
</gene>
<name>A0A919NE93_9ACTN</name>
<reference evidence="2" key="1">
    <citation type="submission" date="2021-01" db="EMBL/GenBank/DDBJ databases">
        <title>Whole genome shotgun sequence of Actinoplanes siamensis NBRC 109076.</title>
        <authorList>
            <person name="Komaki H."/>
            <person name="Tamura T."/>
        </authorList>
    </citation>
    <scope>NUCLEOTIDE SEQUENCE</scope>
    <source>
        <strain evidence="2">NBRC 109076</strain>
    </source>
</reference>
<keyword evidence="3" id="KW-1185">Reference proteome</keyword>
<comment type="caution">
    <text evidence="2">The sequence shown here is derived from an EMBL/GenBank/DDBJ whole genome shotgun (WGS) entry which is preliminary data.</text>
</comment>
<dbReference type="RefSeq" id="WP_203684457.1">
    <property type="nucleotide sequence ID" value="NZ_BOMW01000076.1"/>
</dbReference>
<keyword evidence="1" id="KW-0732">Signal</keyword>
<dbReference type="Proteomes" id="UP000629619">
    <property type="component" value="Unassembled WGS sequence"/>
</dbReference>
<evidence type="ECO:0000313" key="3">
    <source>
        <dbReference type="Proteomes" id="UP000629619"/>
    </source>
</evidence>
<evidence type="ECO:0008006" key="4">
    <source>
        <dbReference type="Google" id="ProtNLM"/>
    </source>
</evidence>
<proteinExistence type="predicted"/>